<name>A0A3M7RNC7_BRAPC</name>
<feature type="region of interest" description="Disordered" evidence="1">
    <location>
        <begin position="110"/>
        <end position="150"/>
    </location>
</feature>
<feature type="non-terminal residue" evidence="2">
    <location>
        <position position="286"/>
    </location>
</feature>
<feature type="compositionally biased region" description="Polar residues" evidence="1">
    <location>
        <begin position="274"/>
        <end position="286"/>
    </location>
</feature>
<evidence type="ECO:0000313" key="3">
    <source>
        <dbReference type="Proteomes" id="UP000276133"/>
    </source>
</evidence>
<evidence type="ECO:0000256" key="1">
    <source>
        <dbReference type="SAM" id="MobiDB-lite"/>
    </source>
</evidence>
<protein>
    <submittedName>
        <fullName evidence="2">Uncharacterized protein</fullName>
    </submittedName>
</protein>
<proteinExistence type="predicted"/>
<dbReference type="EMBL" id="REGN01002991">
    <property type="protein sequence ID" value="RNA25032.1"/>
    <property type="molecule type" value="Genomic_DNA"/>
</dbReference>
<feature type="region of interest" description="Disordered" evidence="1">
    <location>
        <begin position="266"/>
        <end position="286"/>
    </location>
</feature>
<dbReference type="Proteomes" id="UP000276133">
    <property type="component" value="Unassembled WGS sequence"/>
</dbReference>
<organism evidence="2 3">
    <name type="scientific">Brachionus plicatilis</name>
    <name type="common">Marine rotifer</name>
    <name type="synonym">Brachionus muelleri</name>
    <dbReference type="NCBI Taxonomy" id="10195"/>
    <lineage>
        <taxon>Eukaryota</taxon>
        <taxon>Metazoa</taxon>
        <taxon>Spiralia</taxon>
        <taxon>Gnathifera</taxon>
        <taxon>Rotifera</taxon>
        <taxon>Eurotatoria</taxon>
        <taxon>Monogononta</taxon>
        <taxon>Pseudotrocha</taxon>
        <taxon>Ploima</taxon>
        <taxon>Brachionidae</taxon>
        <taxon>Brachionus</taxon>
    </lineage>
</organism>
<evidence type="ECO:0000313" key="2">
    <source>
        <dbReference type="EMBL" id="RNA25032.1"/>
    </source>
</evidence>
<reference evidence="2 3" key="1">
    <citation type="journal article" date="2018" name="Sci. Rep.">
        <title>Genomic signatures of local adaptation to the degree of environmental predictability in rotifers.</title>
        <authorList>
            <person name="Franch-Gras L."/>
            <person name="Hahn C."/>
            <person name="Garcia-Roger E.M."/>
            <person name="Carmona M.J."/>
            <person name="Serra M."/>
            <person name="Gomez A."/>
        </authorList>
    </citation>
    <scope>NUCLEOTIDE SEQUENCE [LARGE SCALE GENOMIC DNA]</scope>
    <source>
        <strain evidence="2">HYR1</strain>
    </source>
</reference>
<feature type="compositionally biased region" description="Basic and acidic residues" evidence="1">
    <location>
        <begin position="132"/>
        <end position="150"/>
    </location>
</feature>
<comment type="caution">
    <text evidence="2">The sequence shown here is derived from an EMBL/GenBank/DDBJ whole genome shotgun (WGS) entry which is preliminary data.</text>
</comment>
<gene>
    <name evidence="2" type="ORF">BpHYR1_036847</name>
</gene>
<sequence>MFFFCCCCECRICSSSRDDLAEESNSDENGANHPSDYINLEKLDHQVEQDLLNIEISKLKDDINKVCKLKIDESNKDIEDEDDFDSHNERTKKEIEDFMRTFDKELEFSENEENNNFYEDSLDDNLNENNDNNEKNAKNDNHGNKVAKCESPKYEECESIQVSVTSYKPINDICNYSIISSRIDEENEQSDALIINNLSPSSDSFRIHLDQKISKASHPISSTIRIQPDIQQLKLDVVHRFFMKHMDKLPVPDLVEIIDYQNTSLDESTDKSHNSAANNSYRVSSL</sequence>
<dbReference type="AlphaFoldDB" id="A0A3M7RNC7"/>
<accession>A0A3M7RNC7</accession>
<keyword evidence="3" id="KW-1185">Reference proteome</keyword>